<comment type="caution">
    <text evidence="1">The sequence shown here is derived from an EMBL/GenBank/DDBJ whole genome shotgun (WGS) entry which is preliminary data.</text>
</comment>
<reference evidence="1" key="1">
    <citation type="journal article" date="2014" name="Front. Microbiol.">
        <title>High frequency of phylogenetically diverse reductive dehalogenase-homologous genes in deep subseafloor sedimentary metagenomes.</title>
        <authorList>
            <person name="Kawai M."/>
            <person name="Futagami T."/>
            <person name="Toyoda A."/>
            <person name="Takaki Y."/>
            <person name="Nishi S."/>
            <person name="Hori S."/>
            <person name="Arai W."/>
            <person name="Tsubouchi T."/>
            <person name="Morono Y."/>
            <person name="Uchiyama I."/>
            <person name="Ito T."/>
            <person name="Fujiyama A."/>
            <person name="Inagaki F."/>
            <person name="Takami H."/>
        </authorList>
    </citation>
    <scope>NUCLEOTIDE SEQUENCE</scope>
    <source>
        <strain evidence="1">Expedition CK06-06</strain>
    </source>
</reference>
<dbReference type="AlphaFoldDB" id="X1T9D6"/>
<dbReference type="EMBL" id="BARW01016118">
    <property type="protein sequence ID" value="GAJ01914.1"/>
    <property type="molecule type" value="Genomic_DNA"/>
</dbReference>
<gene>
    <name evidence="1" type="ORF">S12H4_28138</name>
</gene>
<proteinExistence type="predicted"/>
<accession>X1T9D6</accession>
<organism evidence="1">
    <name type="scientific">marine sediment metagenome</name>
    <dbReference type="NCBI Taxonomy" id="412755"/>
    <lineage>
        <taxon>unclassified sequences</taxon>
        <taxon>metagenomes</taxon>
        <taxon>ecological metagenomes</taxon>
    </lineage>
</organism>
<name>X1T9D6_9ZZZZ</name>
<evidence type="ECO:0000313" key="1">
    <source>
        <dbReference type="EMBL" id="GAJ01914.1"/>
    </source>
</evidence>
<sequence>MKGDKRNKVDTLGPKGMGFGRMFFSRHATGGHMRANEADGDLIKRISGWLKVRNYCIRALINPVSNF</sequence>
<protein>
    <submittedName>
        <fullName evidence="1">Uncharacterized protein</fullName>
    </submittedName>
</protein>